<name>A0ABQ2JRG4_9ACTN</name>
<sequence length="139" mass="14109">MRADGLSKGAGTAGSEAVLRLALKLDGAVSGLVAALSLLGARMLDEALGLPAWLHWGQGGFLAVYAAALWYGATRETVVRPIAVAAVVLNVVWALGCAALLTAGWFAITTLGVCYVGFIGVAVLVFASLQVAGLRRAAA</sequence>
<keyword evidence="1" id="KW-1133">Transmembrane helix</keyword>
<feature type="transmembrane region" description="Helical" evidence="1">
    <location>
        <begin position="114"/>
        <end position="134"/>
    </location>
</feature>
<dbReference type="Proteomes" id="UP000600080">
    <property type="component" value="Unassembled WGS sequence"/>
</dbReference>
<gene>
    <name evidence="2" type="ORF">GCM10012285_42070</name>
</gene>
<feature type="transmembrane region" description="Helical" evidence="1">
    <location>
        <begin position="83"/>
        <end position="108"/>
    </location>
</feature>
<keyword evidence="1" id="KW-0472">Membrane</keyword>
<keyword evidence="1" id="KW-0812">Transmembrane</keyword>
<evidence type="ECO:0000313" key="2">
    <source>
        <dbReference type="EMBL" id="GGN51693.1"/>
    </source>
</evidence>
<dbReference type="EMBL" id="BMND01000018">
    <property type="protein sequence ID" value="GGN51693.1"/>
    <property type="molecule type" value="Genomic_DNA"/>
</dbReference>
<feature type="transmembrane region" description="Helical" evidence="1">
    <location>
        <begin position="53"/>
        <end position="71"/>
    </location>
</feature>
<keyword evidence="3" id="KW-1185">Reference proteome</keyword>
<proteinExistence type="predicted"/>
<accession>A0ABQ2JRG4</accession>
<organism evidence="2 3">
    <name type="scientific">Streptomyces kronopolitis</name>
    <dbReference type="NCBI Taxonomy" id="1612435"/>
    <lineage>
        <taxon>Bacteria</taxon>
        <taxon>Bacillati</taxon>
        <taxon>Actinomycetota</taxon>
        <taxon>Actinomycetes</taxon>
        <taxon>Kitasatosporales</taxon>
        <taxon>Streptomycetaceae</taxon>
        <taxon>Streptomyces</taxon>
    </lineage>
</organism>
<evidence type="ECO:0008006" key="4">
    <source>
        <dbReference type="Google" id="ProtNLM"/>
    </source>
</evidence>
<evidence type="ECO:0000313" key="3">
    <source>
        <dbReference type="Proteomes" id="UP000600080"/>
    </source>
</evidence>
<comment type="caution">
    <text evidence="2">The sequence shown here is derived from an EMBL/GenBank/DDBJ whole genome shotgun (WGS) entry which is preliminary data.</text>
</comment>
<reference evidence="3" key="1">
    <citation type="journal article" date="2019" name="Int. J. Syst. Evol. Microbiol.">
        <title>The Global Catalogue of Microorganisms (GCM) 10K type strain sequencing project: providing services to taxonomists for standard genome sequencing and annotation.</title>
        <authorList>
            <consortium name="The Broad Institute Genomics Platform"/>
            <consortium name="The Broad Institute Genome Sequencing Center for Infectious Disease"/>
            <person name="Wu L."/>
            <person name="Ma J."/>
        </authorList>
    </citation>
    <scope>NUCLEOTIDE SEQUENCE [LARGE SCALE GENOMIC DNA]</scope>
    <source>
        <strain evidence="3">CGMCC 4.7323</strain>
    </source>
</reference>
<evidence type="ECO:0000256" key="1">
    <source>
        <dbReference type="SAM" id="Phobius"/>
    </source>
</evidence>
<protein>
    <recommendedName>
        <fullName evidence="4">Integral membrane protein</fullName>
    </recommendedName>
</protein>